<dbReference type="AlphaFoldDB" id="A0A844VYG0"/>
<dbReference type="Pfam" id="PF04828">
    <property type="entry name" value="GFA"/>
    <property type="match status" value="1"/>
</dbReference>
<comment type="similarity">
    <text evidence="1">Belongs to the Gfa family.</text>
</comment>
<evidence type="ECO:0000313" key="7">
    <source>
        <dbReference type="Proteomes" id="UP000443843"/>
    </source>
</evidence>
<dbReference type="GO" id="GO:0046872">
    <property type="term" value="F:metal ion binding"/>
    <property type="evidence" value="ECO:0007669"/>
    <property type="project" value="UniProtKB-KW"/>
</dbReference>
<evidence type="ECO:0000256" key="3">
    <source>
        <dbReference type="ARBA" id="ARBA00022833"/>
    </source>
</evidence>
<keyword evidence="7" id="KW-1185">Reference proteome</keyword>
<protein>
    <recommendedName>
        <fullName evidence="5">CENP-V/GFA domain-containing protein</fullName>
    </recommendedName>
</protein>
<keyword evidence="2" id="KW-0479">Metal-binding</keyword>
<reference evidence="6 7" key="1">
    <citation type="submission" date="2019-11" db="EMBL/GenBank/DDBJ databases">
        <title>Pseudooceanicola pacifica sp. nov., isolated from deep-sea sediment of the Pacific Ocean.</title>
        <authorList>
            <person name="Lyu L."/>
        </authorList>
    </citation>
    <scope>NUCLEOTIDE SEQUENCE [LARGE SCALE GENOMIC DNA]</scope>
    <source>
        <strain evidence="6 7">216_PA32_1</strain>
    </source>
</reference>
<evidence type="ECO:0000256" key="2">
    <source>
        <dbReference type="ARBA" id="ARBA00022723"/>
    </source>
</evidence>
<accession>A0A844VYG0</accession>
<dbReference type="GO" id="GO:0016846">
    <property type="term" value="F:carbon-sulfur lyase activity"/>
    <property type="evidence" value="ECO:0007669"/>
    <property type="project" value="InterPro"/>
</dbReference>
<dbReference type="InterPro" id="IPR011057">
    <property type="entry name" value="Mss4-like_sf"/>
</dbReference>
<dbReference type="EMBL" id="WNXQ01000001">
    <property type="protein sequence ID" value="MWB76766.1"/>
    <property type="molecule type" value="Genomic_DNA"/>
</dbReference>
<evidence type="ECO:0000256" key="4">
    <source>
        <dbReference type="ARBA" id="ARBA00023239"/>
    </source>
</evidence>
<name>A0A844VYG0_9RHOB</name>
<feature type="domain" description="CENP-V/GFA" evidence="5">
    <location>
        <begin position="4"/>
        <end position="121"/>
    </location>
</feature>
<keyword evidence="4" id="KW-0456">Lyase</keyword>
<dbReference type="Proteomes" id="UP000443843">
    <property type="component" value="Unassembled WGS sequence"/>
</dbReference>
<dbReference type="InterPro" id="IPR006913">
    <property type="entry name" value="CENP-V/GFA"/>
</dbReference>
<gene>
    <name evidence="6" type="ORF">GLS40_01870</name>
</gene>
<dbReference type="PROSITE" id="PS51891">
    <property type="entry name" value="CENP_V_GFA"/>
    <property type="match status" value="1"/>
</dbReference>
<comment type="caution">
    <text evidence="6">The sequence shown here is derived from an EMBL/GenBank/DDBJ whole genome shotgun (WGS) entry which is preliminary data.</text>
</comment>
<proteinExistence type="inferred from homology"/>
<evidence type="ECO:0000313" key="6">
    <source>
        <dbReference type="EMBL" id="MWB76766.1"/>
    </source>
</evidence>
<organism evidence="6 7">
    <name type="scientific">Pseudooceanicola pacificus</name>
    <dbReference type="NCBI Taxonomy" id="2676438"/>
    <lineage>
        <taxon>Bacteria</taxon>
        <taxon>Pseudomonadati</taxon>
        <taxon>Pseudomonadota</taxon>
        <taxon>Alphaproteobacteria</taxon>
        <taxon>Rhodobacterales</taxon>
        <taxon>Paracoccaceae</taxon>
        <taxon>Pseudooceanicola</taxon>
    </lineage>
</organism>
<dbReference type="Gene3D" id="3.90.1590.10">
    <property type="entry name" value="glutathione-dependent formaldehyde- activating enzyme (gfa)"/>
    <property type="match status" value="1"/>
</dbReference>
<dbReference type="SUPFAM" id="SSF51316">
    <property type="entry name" value="Mss4-like"/>
    <property type="match status" value="1"/>
</dbReference>
<evidence type="ECO:0000256" key="1">
    <source>
        <dbReference type="ARBA" id="ARBA00005495"/>
    </source>
</evidence>
<evidence type="ECO:0000259" key="5">
    <source>
        <dbReference type="PROSITE" id="PS51891"/>
    </source>
</evidence>
<dbReference type="PANTHER" id="PTHR33337:SF40">
    <property type="entry name" value="CENP-V_GFA DOMAIN-CONTAINING PROTEIN-RELATED"/>
    <property type="match status" value="1"/>
</dbReference>
<dbReference type="PANTHER" id="PTHR33337">
    <property type="entry name" value="GFA DOMAIN-CONTAINING PROTEIN"/>
    <property type="match status" value="1"/>
</dbReference>
<sequence>MTTTTGGCYCGATRYALEGEPLRRTACYCRECQYLSGGGANYVMAYTPENFTWTKGTPTDFARSDLDAPRKRQFCPTCGTHITTVRPDGSMVMVKAGTLDDPAFYGQPENIIQTADAQPFHLFPEGVPASERFPG</sequence>
<keyword evidence="3" id="KW-0862">Zinc</keyword>
<dbReference type="RefSeq" id="WP_160380900.1">
    <property type="nucleotide sequence ID" value="NZ_WNXQ01000001.1"/>
</dbReference>